<gene>
    <name evidence="2" type="ORF">DY000_02058140</name>
</gene>
<evidence type="ECO:0000313" key="3">
    <source>
        <dbReference type="Proteomes" id="UP000266723"/>
    </source>
</evidence>
<keyword evidence="3" id="KW-1185">Reference proteome</keyword>
<evidence type="ECO:0000313" key="2">
    <source>
        <dbReference type="EMBL" id="KAF3497447.1"/>
    </source>
</evidence>
<feature type="region of interest" description="Disordered" evidence="1">
    <location>
        <begin position="1"/>
        <end position="34"/>
    </location>
</feature>
<name>A0ABQ7AI40_BRACR</name>
<organism evidence="2 3">
    <name type="scientific">Brassica cretica</name>
    <name type="common">Mustard</name>
    <dbReference type="NCBI Taxonomy" id="69181"/>
    <lineage>
        <taxon>Eukaryota</taxon>
        <taxon>Viridiplantae</taxon>
        <taxon>Streptophyta</taxon>
        <taxon>Embryophyta</taxon>
        <taxon>Tracheophyta</taxon>
        <taxon>Spermatophyta</taxon>
        <taxon>Magnoliopsida</taxon>
        <taxon>eudicotyledons</taxon>
        <taxon>Gunneridae</taxon>
        <taxon>Pentapetalae</taxon>
        <taxon>rosids</taxon>
        <taxon>malvids</taxon>
        <taxon>Brassicales</taxon>
        <taxon>Brassicaceae</taxon>
        <taxon>Brassiceae</taxon>
        <taxon>Brassica</taxon>
    </lineage>
</organism>
<protein>
    <submittedName>
        <fullName evidence="2">Uncharacterized protein</fullName>
    </submittedName>
</protein>
<proteinExistence type="predicted"/>
<sequence length="209" mass="24003">MKEALNLKLPQGEESYKLVSPERERETRASSSSSSSWRTVKILSEELRILIEEERLVFSVSHTHEAKSSMAEDSPPLPAIDLFLRPAYPRLESAPEHHSRWSERIDRRVIQLSFIMHCSLAATVFMQRYKTNDLHLRLNAIEHEGGVGLKGPRHILLKVKDAEFNEDSAVIQNEKAVYFPKTDGNDFKFREESQRRTEISDGKVCVLSN</sequence>
<comment type="caution">
    <text evidence="2">The sequence shown here is derived from an EMBL/GenBank/DDBJ whole genome shotgun (WGS) entry which is preliminary data.</text>
</comment>
<feature type="compositionally biased region" description="Basic and acidic residues" evidence="1">
    <location>
        <begin position="14"/>
        <end position="28"/>
    </location>
</feature>
<dbReference type="EMBL" id="QGKV02002055">
    <property type="protein sequence ID" value="KAF3497447.1"/>
    <property type="molecule type" value="Genomic_DNA"/>
</dbReference>
<evidence type="ECO:0000256" key="1">
    <source>
        <dbReference type="SAM" id="MobiDB-lite"/>
    </source>
</evidence>
<accession>A0ABQ7AI40</accession>
<dbReference type="Proteomes" id="UP000266723">
    <property type="component" value="Unassembled WGS sequence"/>
</dbReference>
<reference evidence="2 3" key="1">
    <citation type="journal article" date="2020" name="BMC Genomics">
        <title>Intraspecific diversification of the crop wild relative Brassica cretica Lam. using demographic model selection.</title>
        <authorList>
            <person name="Kioukis A."/>
            <person name="Michalopoulou V.A."/>
            <person name="Briers L."/>
            <person name="Pirintsos S."/>
            <person name="Studholme D.J."/>
            <person name="Pavlidis P."/>
            <person name="Sarris P.F."/>
        </authorList>
    </citation>
    <scope>NUCLEOTIDE SEQUENCE [LARGE SCALE GENOMIC DNA]</scope>
    <source>
        <strain evidence="3">cv. PFS-1207/04</strain>
    </source>
</reference>